<dbReference type="GO" id="GO:0005634">
    <property type="term" value="C:nucleus"/>
    <property type="evidence" value="ECO:0007669"/>
    <property type="project" value="UniProtKB-ARBA"/>
</dbReference>
<dbReference type="Pfam" id="PF08235">
    <property type="entry name" value="LNS2"/>
    <property type="match status" value="1"/>
</dbReference>
<feature type="compositionally biased region" description="Acidic residues" evidence="3">
    <location>
        <begin position="682"/>
        <end position="691"/>
    </location>
</feature>
<dbReference type="PANTHER" id="PTHR12181">
    <property type="entry name" value="LIPIN"/>
    <property type="match status" value="1"/>
</dbReference>
<accession>A0A6A7BE68</accession>
<feature type="compositionally biased region" description="Acidic residues" evidence="3">
    <location>
        <begin position="710"/>
        <end position="735"/>
    </location>
</feature>
<feature type="compositionally biased region" description="Basic and acidic residues" evidence="3">
    <location>
        <begin position="347"/>
        <end position="363"/>
    </location>
</feature>
<evidence type="ECO:0000313" key="6">
    <source>
        <dbReference type="Proteomes" id="UP000799423"/>
    </source>
</evidence>
<feature type="region of interest" description="Disordered" evidence="3">
    <location>
        <begin position="334"/>
        <end position="382"/>
    </location>
</feature>
<feature type="region of interest" description="Disordered" evidence="3">
    <location>
        <begin position="637"/>
        <end position="770"/>
    </location>
</feature>
<organism evidence="5 6">
    <name type="scientific">Plenodomus tracheiphilus IPT5</name>
    <dbReference type="NCBI Taxonomy" id="1408161"/>
    <lineage>
        <taxon>Eukaryota</taxon>
        <taxon>Fungi</taxon>
        <taxon>Dikarya</taxon>
        <taxon>Ascomycota</taxon>
        <taxon>Pezizomycotina</taxon>
        <taxon>Dothideomycetes</taxon>
        <taxon>Pleosporomycetidae</taxon>
        <taxon>Pleosporales</taxon>
        <taxon>Pleosporineae</taxon>
        <taxon>Leptosphaeriaceae</taxon>
        <taxon>Plenodomus</taxon>
    </lineage>
</organism>
<feature type="compositionally biased region" description="Basic and acidic residues" evidence="3">
    <location>
        <begin position="740"/>
        <end position="749"/>
    </location>
</feature>
<dbReference type="SMART" id="SM00775">
    <property type="entry name" value="LNS2"/>
    <property type="match status" value="1"/>
</dbReference>
<comment type="similarity">
    <text evidence="1">Belongs to the lipin family.</text>
</comment>
<dbReference type="AlphaFoldDB" id="A0A6A7BE68"/>
<feature type="compositionally biased region" description="Acidic residues" evidence="3">
    <location>
        <begin position="664"/>
        <end position="673"/>
    </location>
</feature>
<dbReference type="InterPro" id="IPR013209">
    <property type="entry name" value="LNS2"/>
</dbReference>
<dbReference type="InterPro" id="IPR026058">
    <property type="entry name" value="LIPIN"/>
</dbReference>
<feature type="compositionally biased region" description="Polar residues" evidence="3">
    <location>
        <begin position="334"/>
        <end position="346"/>
    </location>
</feature>
<feature type="compositionally biased region" description="Basic and acidic residues" evidence="3">
    <location>
        <begin position="151"/>
        <end position="163"/>
    </location>
</feature>
<evidence type="ECO:0000313" key="5">
    <source>
        <dbReference type="EMBL" id="KAF2853623.1"/>
    </source>
</evidence>
<dbReference type="GO" id="GO:0008195">
    <property type="term" value="F:phosphatidate phosphatase activity"/>
    <property type="evidence" value="ECO:0007669"/>
    <property type="project" value="TreeGrafter"/>
</dbReference>
<dbReference type="InterPro" id="IPR031315">
    <property type="entry name" value="LNS2/PITP"/>
</dbReference>
<dbReference type="InterPro" id="IPR023214">
    <property type="entry name" value="HAD_sf"/>
</dbReference>
<dbReference type="Gene3D" id="3.40.50.1000">
    <property type="entry name" value="HAD superfamily/HAD-like"/>
    <property type="match status" value="1"/>
</dbReference>
<dbReference type="Proteomes" id="UP000799423">
    <property type="component" value="Unassembled WGS sequence"/>
</dbReference>
<evidence type="ECO:0000256" key="1">
    <source>
        <dbReference type="ARBA" id="ARBA00005476"/>
    </source>
</evidence>
<feature type="compositionally biased region" description="Acidic residues" evidence="3">
    <location>
        <begin position="646"/>
        <end position="656"/>
    </location>
</feature>
<dbReference type="GO" id="GO:0009062">
    <property type="term" value="P:fatty acid catabolic process"/>
    <property type="evidence" value="ECO:0007669"/>
    <property type="project" value="TreeGrafter"/>
</dbReference>
<reference evidence="5" key="1">
    <citation type="submission" date="2020-01" db="EMBL/GenBank/DDBJ databases">
        <authorList>
            <consortium name="DOE Joint Genome Institute"/>
            <person name="Haridas S."/>
            <person name="Albert R."/>
            <person name="Binder M."/>
            <person name="Bloem J."/>
            <person name="Labutti K."/>
            <person name="Salamov A."/>
            <person name="Andreopoulos B."/>
            <person name="Baker S.E."/>
            <person name="Barry K."/>
            <person name="Bills G."/>
            <person name="Bluhm B.H."/>
            <person name="Cannon C."/>
            <person name="Castanera R."/>
            <person name="Culley D.E."/>
            <person name="Daum C."/>
            <person name="Ezra D."/>
            <person name="Gonzalez J.B."/>
            <person name="Henrissat B."/>
            <person name="Kuo A."/>
            <person name="Liang C."/>
            <person name="Lipzen A."/>
            <person name="Lutzoni F."/>
            <person name="Magnuson J."/>
            <person name="Mondo S."/>
            <person name="Nolan M."/>
            <person name="Ohm R."/>
            <person name="Pangilinan J."/>
            <person name="Park H.-J."/>
            <person name="Ramirez L."/>
            <person name="Alfaro M."/>
            <person name="Sun H."/>
            <person name="Tritt A."/>
            <person name="Yoshinaga Y."/>
            <person name="Zwiers L.-H."/>
            <person name="Turgeon B.G."/>
            <person name="Goodwin S.B."/>
            <person name="Spatafora J.W."/>
            <person name="Crous P.W."/>
            <person name="Grigoriev I.V."/>
        </authorList>
    </citation>
    <scope>NUCLEOTIDE SEQUENCE</scope>
    <source>
        <strain evidence="5">IPT5</strain>
    </source>
</reference>
<evidence type="ECO:0000256" key="3">
    <source>
        <dbReference type="SAM" id="MobiDB-lite"/>
    </source>
</evidence>
<dbReference type="InterPro" id="IPR057124">
    <property type="entry name" value="Ned1-like_M"/>
</dbReference>
<dbReference type="OrthoDB" id="4567at2759"/>
<dbReference type="InterPro" id="IPR036412">
    <property type="entry name" value="HAD-like_sf"/>
</dbReference>
<name>A0A6A7BE68_9PLEO</name>
<dbReference type="Pfam" id="PF04571">
    <property type="entry name" value="Lipin_N"/>
    <property type="match status" value="1"/>
</dbReference>
<evidence type="ECO:0000256" key="2">
    <source>
        <dbReference type="ARBA" id="ARBA00022553"/>
    </source>
</evidence>
<dbReference type="Pfam" id="PF24565">
    <property type="entry name" value="Ned1_M"/>
    <property type="match status" value="1"/>
</dbReference>
<proteinExistence type="inferred from homology"/>
<dbReference type="EMBL" id="MU006295">
    <property type="protein sequence ID" value="KAF2853623.1"/>
    <property type="molecule type" value="Genomic_DNA"/>
</dbReference>
<dbReference type="PANTHER" id="PTHR12181:SF12">
    <property type="entry name" value="PHOSPHATIDATE PHOSPHATASE"/>
    <property type="match status" value="1"/>
</dbReference>
<feature type="domain" description="LNS2/PITP" evidence="4">
    <location>
        <begin position="429"/>
        <end position="587"/>
    </location>
</feature>
<sequence length="770" mass="84790">MNYVRSITGSVSKGWNSINPATLSGAIDAIVVEREDGSLACSPFHVRFGKYQILRPSDKKVEFRVNGELQDYAMKLGEGGEAFFVFETSASIPAEMQTSPIASPVASPEQKPVELPGERAFDDELEPLNLDGSSAAPRRGRMSMSTPPGEHQYRDAELGRPKSGDWSGLHIHRANTDEVLPSQRAEFVARTFEEPREVDGEHGPLQISKEDAIAWNRATRSASPPPVSASEALARAIKLSKKLFTSNIPNKVTESGDLELDMTGYKSSEEEALRAEVIARRILSDELAGDYDIGALIGADENGNLWIYSSEEAKAAAMQKTTMNILNEAALQSSDAVSDPGYQSDSNRSDDTADYSHLRRDSDSALGMSAPHSPEARKEKSRTYAKTLRLTSDQLKALNLKPGANTMSFTVNRSTCNAYMWYWHHSVPIVISDIDGTITKSDALGHVLNMIGRDWTHQGVAKLYTDIVNNGYNIFYLTSRSVGQADMTRAYLNGVVQDTYRLPKGPVIMSPDRTIAALRREVYLRKPEVFKMACLRDIMQLFDKPVHQSPFYAGFGNRFTDALSYRSVNIPSIRIFTINSNAEVSLDVLSLNSYKTGYASMREIVDHFFPPVGLLVPAGGEAYTDFNYWRDTPMDIADFTGSESEGSSEGEDDDGDVSLRSEDEGSEIGEDLEASYLTQDSVDVDGEEELGESVLESVEGDYGAGVYVDEREEYGEEEEGDDEGGESEEEEDEEGISPMTEKKNLDVVTEKLGGLGIRDQTPTPRASPRK</sequence>
<gene>
    <name evidence="5" type="ORF">T440DRAFT_444652</name>
</gene>
<dbReference type="GO" id="GO:0019432">
    <property type="term" value="P:triglyceride biosynthetic process"/>
    <property type="evidence" value="ECO:0007669"/>
    <property type="project" value="TreeGrafter"/>
</dbReference>
<evidence type="ECO:0000259" key="4">
    <source>
        <dbReference type="SMART" id="SM00775"/>
    </source>
</evidence>
<dbReference type="SUPFAM" id="SSF56784">
    <property type="entry name" value="HAD-like"/>
    <property type="match status" value="1"/>
</dbReference>
<dbReference type="InterPro" id="IPR007651">
    <property type="entry name" value="Lipin_N"/>
</dbReference>
<keyword evidence="6" id="KW-1185">Reference proteome</keyword>
<keyword evidence="2" id="KW-0597">Phosphoprotein</keyword>
<dbReference type="FunFam" id="3.40.50.1000:FF:000063">
    <property type="entry name" value="Nuclear elongation and deformation protein"/>
    <property type="match status" value="1"/>
</dbReference>
<feature type="region of interest" description="Disordered" evidence="3">
    <location>
        <begin position="127"/>
        <end position="165"/>
    </location>
</feature>
<protein>
    <submittedName>
        <fullName evidence="5">Nuclear elongation and deformation protein-like protein 1</fullName>
    </submittedName>
</protein>